<feature type="compositionally biased region" description="Low complexity" evidence="1">
    <location>
        <begin position="77"/>
        <end position="88"/>
    </location>
</feature>
<dbReference type="Pfam" id="PF20187">
    <property type="entry name" value="DUF6550"/>
    <property type="match status" value="1"/>
</dbReference>
<organism evidence="3 4">
    <name type="scientific">Thermanaerosceptrum fracticalcis</name>
    <dbReference type="NCBI Taxonomy" id="1712410"/>
    <lineage>
        <taxon>Bacteria</taxon>
        <taxon>Bacillati</taxon>
        <taxon>Bacillota</taxon>
        <taxon>Clostridia</taxon>
        <taxon>Eubacteriales</taxon>
        <taxon>Peptococcaceae</taxon>
        <taxon>Thermanaerosceptrum</taxon>
    </lineage>
</organism>
<evidence type="ECO:0000256" key="2">
    <source>
        <dbReference type="SAM" id="Phobius"/>
    </source>
</evidence>
<feature type="transmembrane region" description="Helical" evidence="2">
    <location>
        <begin position="12"/>
        <end position="32"/>
    </location>
</feature>
<accession>A0A7G6E6M2</accession>
<dbReference type="RefSeq" id="WP_034420965.1">
    <property type="nucleotide sequence ID" value="NZ_CP045798.1"/>
</dbReference>
<evidence type="ECO:0000313" key="3">
    <source>
        <dbReference type="EMBL" id="QNB47726.1"/>
    </source>
</evidence>
<keyword evidence="2" id="KW-0812">Transmembrane</keyword>
<dbReference type="KEGG" id="tfr:BR63_16485"/>
<sequence length="187" mass="19740">MKNITDKTKKWLTIAGLGIVCVVLVIAISSQFKTQTPVDDDIAPPTAVTDNKVNPGIDTGDKAEEKEVVIQANESVAAPTDDTAAKTDQPVQNLQPEVTKPAAPTESQKIDKTQKPNGEKVDNVKAVDHDSVKRPNTTQSGEPQGGEKKDGKVYLPGFGWVTETGGSGTTVGEQGDELTGNKVGTMD</sequence>
<proteinExistence type="predicted"/>
<protein>
    <submittedName>
        <fullName evidence="3">Uncharacterized protein</fullName>
    </submittedName>
</protein>
<evidence type="ECO:0000313" key="4">
    <source>
        <dbReference type="Proteomes" id="UP000515847"/>
    </source>
</evidence>
<name>A0A7G6E6M2_THEFR</name>
<dbReference type="EMBL" id="CP045798">
    <property type="protein sequence ID" value="QNB47726.1"/>
    <property type="molecule type" value="Genomic_DNA"/>
</dbReference>
<keyword evidence="2" id="KW-0472">Membrane</keyword>
<gene>
    <name evidence="3" type="ORF">BR63_16485</name>
</gene>
<keyword evidence="4" id="KW-1185">Reference proteome</keyword>
<evidence type="ECO:0000256" key="1">
    <source>
        <dbReference type="SAM" id="MobiDB-lite"/>
    </source>
</evidence>
<dbReference type="InterPro" id="IPR046680">
    <property type="entry name" value="DUF6550"/>
</dbReference>
<dbReference type="Proteomes" id="UP000515847">
    <property type="component" value="Chromosome"/>
</dbReference>
<dbReference type="OrthoDB" id="2666372at2"/>
<reference evidence="3 4" key="1">
    <citation type="journal article" date="2019" name="Front. Microbiol.">
        <title>Thermoanaerosceptrum fracticalcis gen. nov. sp. nov., a Novel Fumarate-Fermenting Microorganism From a Deep Fractured Carbonate Aquifer of the US Great Basin.</title>
        <authorList>
            <person name="Hamilton-Brehm S.D."/>
            <person name="Stewart L.E."/>
            <person name="Zavarin M."/>
            <person name="Caldwell M."/>
            <person name="Lawson P.A."/>
            <person name="Onstott T.C."/>
            <person name="Grzymski J."/>
            <person name="Neveux I."/>
            <person name="Lollar B.S."/>
            <person name="Russell C.E."/>
            <person name="Moser D.P."/>
        </authorList>
    </citation>
    <scope>NUCLEOTIDE SEQUENCE [LARGE SCALE GENOMIC DNA]</scope>
    <source>
        <strain evidence="3 4">DRI-13</strain>
    </source>
</reference>
<feature type="region of interest" description="Disordered" evidence="1">
    <location>
        <begin position="43"/>
        <end position="63"/>
    </location>
</feature>
<dbReference type="AlphaFoldDB" id="A0A7G6E6M2"/>
<feature type="compositionally biased region" description="Basic and acidic residues" evidence="1">
    <location>
        <begin position="108"/>
        <end position="133"/>
    </location>
</feature>
<keyword evidence="2" id="KW-1133">Transmembrane helix</keyword>
<feature type="region of interest" description="Disordered" evidence="1">
    <location>
        <begin position="75"/>
        <end position="187"/>
    </location>
</feature>